<dbReference type="GO" id="GO:0016020">
    <property type="term" value="C:membrane"/>
    <property type="evidence" value="ECO:0007669"/>
    <property type="project" value="UniProtKB-SubCell"/>
</dbReference>
<feature type="transmembrane region" description="Helical" evidence="6">
    <location>
        <begin position="54"/>
        <end position="71"/>
    </location>
</feature>
<dbReference type="STRING" id="1684307.A0A316UBV7"/>
<dbReference type="EMBL" id="KZ819328">
    <property type="protein sequence ID" value="PWN20515.1"/>
    <property type="molecule type" value="Genomic_DNA"/>
</dbReference>
<feature type="domain" description="Major facilitator superfamily (MFS) profile" evidence="7">
    <location>
        <begin position="58"/>
        <end position="471"/>
    </location>
</feature>
<feature type="transmembrane region" description="Helical" evidence="6">
    <location>
        <begin position="376"/>
        <end position="399"/>
    </location>
</feature>
<proteinExistence type="predicted"/>
<feature type="transmembrane region" description="Helical" evidence="6">
    <location>
        <begin position="411"/>
        <end position="433"/>
    </location>
</feature>
<evidence type="ECO:0000259" key="7">
    <source>
        <dbReference type="PROSITE" id="PS50850"/>
    </source>
</evidence>
<gene>
    <name evidence="8" type="ORF">BCV69DRAFT_211704</name>
</gene>
<dbReference type="Pfam" id="PF07690">
    <property type="entry name" value="MFS_1"/>
    <property type="match status" value="1"/>
</dbReference>
<evidence type="ECO:0000313" key="9">
    <source>
        <dbReference type="Proteomes" id="UP000245942"/>
    </source>
</evidence>
<dbReference type="Proteomes" id="UP000245942">
    <property type="component" value="Unassembled WGS sequence"/>
</dbReference>
<keyword evidence="2" id="KW-0813">Transport</keyword>
<dbReference type="InterPro" id="IPR011701">
    <property type="entry name" value="MFS"/>
</dbReference>
<reference evidence="8 9" key="1">
    <citation type="journal article" date="2018" name="Mol. Biol. Evol.">
        <title>Broad Genomic Sampling Reveals a Smut Pathogenic Ancestry of the Fungal Clade Ustilaginomycotina.</title>
        <authorList>
            <person name="Kijpornyongpan T."/>
            <person name="Mondo S.J."/>
            <person name="Barry K."/>
            <person name="Sandor L."/>
            <person name="Lee J."/>
            <person name="Lipzen A."/>
            <person name="Pangilinan J."/>
            <person name="LaButti K."/>
            <person name="Hainaut M."/>
            <person name="Henrissat B."/>
            <person name="Grigoriev I.V."/>
            <person name="Spatafora J.W."/>
            <person name="Aime M.C."/>
        </authorList>
    </citation>
    <scope>NUCLEOTIDE SEQUENCE [LARGE SCALE GENOMIC DNA]</scope>
    <source>
        <strain evidence="8 9">MCA 4718</strain>
    </source>
</reference>
<protein>
    <submittedName>
        <fullName evidence="8">MFS general substrate transporter</fullName>
    </submittedName>
</protein>
<evidence type="ECO:0000256" key="4">
    <source>
        <dbReference type="ARBA" id="ARBA00022989"/>
    </source>
</evidence>
<evidence type="ECO:0000256" key="1">
    <source>
        <dbReference type="ARBA" id="ARBA00004141"/>
    </source>
</evidence>
<sequence length="502" mass="54773">MASTPPFDDEKDISKLEGGAVLAHTVTYGSQSPHGDGAVTVEDLQRTKRIMRKIDFRLLPICSILYLFSFLDRTAIGNAKIAGMVADLKLDTTQYFMCLALFFITYGLFEVPSNLMLKHYGAKTWLPIIVFFWGVTMMCTGFVTNFAGLLSMRLVLGIFEAGLFPGVTALLSFIYPRRFIQLRIGIFFSAATIAGAFGGLLAYGLAHVETGGYAGWSWIFIVEGILTIAVAFLGYFMLISNIDGAHFLSEDEKTYMRERVIYDGTDIPMNDAFQRRFVIAGLTDWKTWASLVSYIGSLAPLYSIALTLPTILKTFGYDAIRSQLMTVPVYVVAAVCVLIFAYLSDRFQNRTFFLCLGTAISAIGWGFGHATYNPSVRYAGCFVAAAGSYAGFPSVVALVSQNVGGKTKKATAIAIQVGVGGLAGMISSGIFPAAEAPHFDNAYKINIALNCVAFGAALVNFSCLYLANKRKQAKIDSGEAARLTKQECADLGDCSPYFKYRY</sequence>
<dbReference type="FunFam" id="1.20.1250.20:FF:000013">
    <property type="entry name" value="MFS general substrate transporter"/>
    <property type="match status" value="1"/>
</dbReference>
<feature type="transmembrane region" description="Helical" evidence="6">
    <location>
        <begin position="94"/>
        <end position="112"/>
    </location>
</feature>
<dbReference type="PROSITE" id="PS50850">
    <property type="entry name" value="MFS"/>
    <property type="match status" value="1"/>
</dbReference>
<feature type="transmembrane region" description="Helical" evidence="6">
    <location>
        <begin position="445"/>
        <end position="467"/>
    </location>
</feature>
<dbReference type="RefSeq" id="XP_025347675.1">
    <property type="nucleotide sequence ID" value="XM_025489755.1"/>
</dbReference>
<feature type="transmembrane region" description="Helical" evidence="6">
    <location>
        <begin position="291"/>
        <end position="312"/>
    </location>
</feature>
<feature type="transmembrane region" description="Helical" evidence="6">
    <location>
        <begin position="218"/>
        <end position="238"/>
    </location>
</feature>
<dbReference type="InterPro" id="IPR020846">
    <property type="entry name" value="MFS_dom"/>
</dbReference>
<dbReference type="SUPFAM" id="SSF103473">
    <property type="entry name" value="MFS general substrate transporter"/>
    <property type="match status" value="1"/>
</dbReference>
<feature type="transmembrane region" description="Helical" evidence="6">
    <location>
        <begin position="186"/>
        <end position="206"/>
    </location>
</feature>
<dbReference type="PANTHER" id="PTHR43791:SF46">
    <property type="entry name" value="MAJOR FACILITATOR SUPERFAMILY (MFS) PROFILE DOMAIN-CONTAINING PROTEIN-RELATED"/>
    <property type="match status" value="1"/>
</dbReference>
<comment type="subcellular location">
    <subcellularLocation>
        <location evidence="1">Membrane</location>
        <topology evidence="1">Multi-pass membrane protein</topology>
    </subcellularLocation>
</comment>
<accession>A0A316UBV7</accession>
<keyword evidence="9" id="KW-1185">Reference proteome</keyword>
<dbReference type="AlphaFoldDB" id="A0A316UBV7"/>
<dbReference type="GO" id="GO:0022857">
    <property type="term" value="F:transmembrane transporter activity"/>
    <property type="evidence" value="ECO:0007669"/>
    <property type="project" value="InterPro"/>
</dbReference>
<dbReference type="GeneID" id="37011489"/>
<keyword evidence="5 6" id="KW-0472">Membrane</keyword>
<dbReference type="OrthoDB" id="2985014at2759"/>
<feature type="transmembrane region" description="Helical" evidence="6">
    <location>
        <begin position="154"/>
        <end position="174"/>
    </location>
</feature>
<dbReference type="InterPro" id="IPR036259">
    <property type="entry name" value="MFS_trans_sf"/>
</dbReference>
<name>A0A316UBV7_9BASI</name>
<feature type="transmembrane region" description="Helical" evidence="6">
    <location>
        <begin position="351"/>
        <end position="370"/>
    </location>
</feature>
<dbReference type="Gene3D" id="1.20.1250.20">
    <property type="entry name" value="MFS general substrate transporter like domains"/>
    <property type="match status" value="2"/>
</dbReference>
<evidence type="ECO:0000256" key="5">
    <source>
        <dbReference type="ARBA" id="ARBA00023136"/>
    </source>
</evidence>
<evidence type="ECO:0000256" key="6">
    <source>
        <dbReference type="SAM" id="Phobius"/>
    </source>
</evidence>
<evidence type="ECO:0000256" key="2">
    <source>
        <dbReference type="ARBA" id="ARBA00022448"/>
    </source>
</evidence>
<evidence type="ECO:0000256" key="3">
    <source>
        <dbReference type="ARBA" id="ARBA00022692"/>
    </source>
</evidence>
<keyword evidence="4 6" id="KW-1133">Transmembrane helix</keyword>
<evidence type="ECO:0000313" key="8">
    <source>
        <dbReference type="EMBL" id="PWN20515.1"/>
    </source>
</evidence>
<organism evidence="8 9">
    <name type="scientific">Pseudomicrostroma glucosiphilum</name>
    <dbReference type="NCBI Taxonomy" id="1684307"/>
    <lineage>
        <taxon>Eukaryota</taxon>
        <taxon>Fungi</taxon>
        <taxon>Dikarya</taxon>
        <taxon>Basidiomycota</taxon>
        <taxon>Ustilaginomycotina</taxon>
        <taxon>Exobasidiomycetes</taxon>
        <taxon>Microstromatales</taxon>
        <taxon>Microstromatales incertae sedis</taxon>
        <taxon>Pseudomicrostroma</taxon>
    </lineage>
</organism>
<dbReference type="FunFam" id="1.20.1250.20:FF:000034">
    <property type="entry name" value="MFS general substrate transporter"/>
    <property type="match status" value="1"/>
</dbReference>
<keyword evidence="3 6" id="KW-0812">Transmembrane</keyword>
<feature type="transmembrane region" description="Helical" evidence="6">
    <location>
        <begin position="324"/>
        <end position="344"/>
    </location>
</feature>
<feature type="transmembrane region" description="Helical" evidence="6">
    <location>
        <begin position="124"/>
        <end position="148"/>
    </location>
</feature>
<dbReference type="PANTHER" id="PTHR43791">
    <property type="entry name" value="PERMEASE-RELATED"/>
    <property type="match status" value="1"/>
</dbReference>